<dbReference type="InterPro" id="IPR051534">
    <property type="entry name" value="CBASS_pafABC_assoc_protein"/>
</dbReference>
<evidence type="ECO:0008006" key="5">
    <source>
        <dbReference type="Google" id="ProtNLM"/>
    </source>
</evidence>
<feature type="domain" description="WYL" evidence="1">
    <location>
        <begin position="134"/>
        <end position="195"/>
    </location>
</feature>
<gene>
    <name evidence="3" type="ORF">GCM10009668_30850</name>
</gene>
<dbReference type="Proteomes" id="UP001501581">
    <property type="component" value="Unassembled WGS sequence"/>
</dbReference>
<dbReference type="PROSITE" id="PS52050">
    <property type="entry name" value="WYL"/>
    <property type="match status" value="1"/>
</dbReference>
<reference evidence="4" key="1">
    <citation type="journal article" date="2019" name="Int. J. Syst. Evol. Microbiol.">
        <title>The Global Catalogue of Microorganisms (GCM) 10K type strain sequencing project: providing services to taxonomists for standard genome sequencing and annotation.</title>
        <authorList>
            <consortium name="The Broad Institute Genomics Platform"/>
            <consortium name="The Broad Institute Genome Sequencing Center for Infectious Disease"/>
            <person name="Wu L."/>
            <person name="Ma J."/>
        </authorList>
    </citation>
    <scope>NUCLEOTIDE SEQUENCE [LARGE SCALE GENOMIC DNA]</scope>
    <source>
        <strain evidence="4">JCM 13008</strain>
    </source>
</reference>
<dbReference type="Pfam" id="PF25583">
    <property type="entry name" value="WCX"/>
    <property type="match status" value="1"/>
</dbReference>
<organism evidence="3 4">
    <name type="scientific">Nocardioides dubius</name>
    <dbReference type="NCBI Taxonomy" id="317019"/>
    <lineage>
        <taxon>Bacteria</taxon>
        <taxon>Bacillati</taxon>
        <taxon>Actinomycetota</taxon>
        <taxon>Actinomycetes</taxon>
        <taxon>Propionibacteriales</taxon>
        <taxon>Nocardioidaceae</taxon>
        <taxon>Nocardioides</taxon>
    </lineage>
</organism>
<comment type="caution">
    <text evidence="3">The sequence shown here is derived from an EMBL/GenBank/DDBJ whole genome shotgun (WGS) entry which is preliminary data.</text>
</comment>
<dbReference type="InterPro" id="IPR057727">
    <property type="entry name" value="WCX_dom"/>
</dbReference>
<proteinExistence type="predicted"/>
<evidence type="ECO:0000259" key="2">
    <source>
        <dbReference type="Pfam" id="PF25583"/>
    </source>
</evidence>
<dbReference type="EMBL" id="BAAALG010000011">
    <property type="protein sequence ID" value="GAA1108475.1"/>
    <property type="molecule type" value="Genomic_DNA"/>
</dbReference>
<dbReference type="InterPro" id="IPR026881">
    <property type="entry name" value="WYL_dom"/>
</dbReference>
<accession>A0ABP4EJP3</accession>
<evidence type="ECO:0000313" key="3">
    <source>
        <dbReference type="EMBL" id="GAA1108475.1"/>
    </source>
</evidence>
<name>A0ABP4EJP3_9ACTN</name>
<feature type="domain" description="WCX" evidence="2">
    <location>
        <begin position="221"/>
        <end position="297"/>
    </location>
</feature>
<evidence type="ECO:0000259" key="1">
    <source>
        <dbReference type="Pfam" id="PF13280"/>
    </source>
</evidence>
<dbReference type="PANTHER" id="PTHR34580">
    <property type="match status" value="1"/>
</dbReference>
<dbReference type="Pfam" id="PF13280">
    <property type="entry name" value="WYL"/>
    <property type="match status" value="1"/>
</dbReference>
<sequence length="299" mass="33344">MVSGRDQRGPMERLVRMAAALRAAGTGGVTAERLAELAEFGGAGRLDQVARELRHLNHQGWQIDNIAARGEPAVYRMTTVDNRLRLRLTPAQQAALRRAALVADRADLADRLGLPETTSEPPVEVAEVAQDLALGLVLQAVREQALLRFRYSGSERLVHPESVRTQYRRWYLRGVEDGAETVKSFVVSRMSEVDVEAPGTARAVVVEHHEALHPMRWQVDEPVLVRLRTRAEFVPDVHRWLGEPEAETGQDDAVLLDYAVTHRAALYDRLYELGTRVQVLGPDDVRTELLGELDSMAGR</sequence>
<evidence type="ECO:0000313" key="4">
    <source>
        <dbReference type="Proteomes" id="UP001501581"/>
    </source>
</evidence>
<dbReference type="PANTHER" id="PTHR34580:SF3">
    <property type="entry name" value="PROTEIN PAFB"/>
    <property type="match status" value="1"/>
</dbReference>
<keyword evidence="4" id="KW-1185">Reference proteome</keyword>
<protein>
    <recommendedName>
        <fullName evidence="5">WYL domain-containing protein</fullName>
    </recommendedName>
</protein>